<dbReference type="Gene3D" id="3.40.1620.10">
    <property type="entry name" value="YefM-like domain"/>
    <property type="match status" value="1"/>
</dbReference>
<proteinExistence type="predicted"/>
<gene>
    <name evidence="1" type="ORF">PN36_05525</name>
</gene>
<sequence length="63" mass="7152">MTHVWQLQEAENHFSEIIINAEKSGAQLLKPKNSLVKFFQQSPLVGVSLDLERSQDTGREINT</sequence>
<protein>
    <submittedName>
        <fullName evidence="1">Uncharacterized protein</fullName>
    </submittedName>
</protein>
<organism evidence="1 2">
    <name type="scientific">Candidatus Thiomargarita nelsonii</name>
    <dbReference type="NCBI Taxonomy" id="1003181"/>
    <lineage>
        <taxon>Bacteria</taxon>
        <taxon>Pseudomonadati</taxon>
        <taxon>Pseudomonadota</taxon>
        <taxon>Gammaproteobacteria</taxon>
        <taxon>Thiotrichales</taxon>
        <taxon>Thiotrichaceae</taxon>
        <taxon>Thiomargarita</taxon>
    </lineage>
</organism>
<accession>A0A0A6P9U9</accession>
<comment type="caution">
    <text evidence="1">The sequence shown here is derived from an EMBL/GenBank/DDBJ whole genome shotgun (WGS) entry which is preliminary data.</text>
</comment>
<evidence type="ECO:0000313" key="1">
    <source>
        <dbReference type="EMBL" id="KHD07555.1"/>
    </source>
</evidence>
<dbReference type="Proteomes" id="UP000030428">
    <property type="component" value="Unassembled WGS sequence"/>
</dbReference>
<dbReference type="EMBL" id="JSZA02000015">
    <property type="protein sequence ID" value="KHD07555.1"/>
    <property type="molecule type" value="Genomic_DNA"/>
</dbReference>
<keyword evidence="2" id="KW-1185">Reference proteome</keyword>
<name>A0A0A6P9U9_9GAMM</name>
<evidence type="ECO:0000313" key="2">
    <source>
        <dbReference type="Proteomes" id="UP000030428"/>
    </source>
</evidence>
<reference evidence="1 2" key="1">
    <citation type="journal article" date="2016" name="Front. Microbiol.">
        <title>Single-Cell (Meta-)Genomics of a Dimorphic Candidatus Thiomargarita nelsonii Reveals Genomic Plasticity.</title>
        <authorList>
            <person name="Flood B.E."/>
            <person name="Fliss P."/>
            <person name="Jones D.S."/>
            <person name="Dick G.J."/>
            <person name="Jain S."/>
            <person name="Kaster A.K."/>
            <person name="Winkel M."/>
            <person name="Mussmann M."/>
            <person name="Bailey J."/>
        </authorList>
    </citation>
    <scope>NUCLEOTIDE SEQUENCE [LARGE SCALE GENOMIC DNA]</scope>
    <source>
        <strain evidence="1">Hydrate Ridge</strain>
    </source>
</reference>
<dbReference type="AlphaFoldDB" id="A0A0A6P9U9"/>